<accession>A0ABQ8QC34</accession>
<reference evidence="2" key="1">
    <citation type="submission" date="2022-08" db="EMBL/GenBank/DDBJ databases">
        <authorList>
            <consortium name="DOE Joint Genome Institute"/>
            <person name="Min B."/>
            <person name="Riley R."/>
            <person name="Sierra-Patev S."/>
            <person name="Naranjo-Ortiz M."/>
            <person name="Looney B."/>
            <person name="Konkel Z."/>
            <person name="Slot J.C."/>
            <person name="Sakamoto Y."/>
            <person name="Steenwyk J.L."/>
            <person name="Rokas A."/>
            <person name="Carro J."/>
            <person name="Camarero S."/>
            <person name="Ferreira P."/>
            <person name="Molpeceres G."/>
            <person name="Ruiz-Duenas F.J."/>
            <person name="Serrano A."/>
            <person name="Henrissat B."/>
            <person name="Drula E."/>
            <person name="Hughes K.W."/>
            <person name="Mata J.L."/>
            <person name="Ishikawa N.K."/>
            <person name="Vargas-Isla R."/>
            <person name="Ushijima S."/>
            <person name="Smith C.A."/>
            <person name="Ahrendt S."/>
            <person name="Andreopoulos W."/>
            <person name="He G."/>
            <person name="Labutti K."/>
            <person name="Lipzen A."/>
            <person name="Ng V."/>
            <person name="Sandor L."/>
            <person name="Barry K."/>
            <person name="Martinez A.T."/>
            <person name="Xiao Y."/>
            <person name="Gibbons J.G."/>
            <person name="Terashima K."/>
            <person name="Hibbett D.S."/>
            <person name="Grigoriev I.V."/>
        </authorList>
    </citation>
    <scope>NUCLEOTIDE SEQUENCE</scope>
    <source>
        <strain evidence="2">TFB10827</strain>
    </source>
</reference>
<keyword evidence="3" id="KW-1185">Reference proteome</keyword>
<dbReference type="Proteomes" id="UP001163828">
    <property type="component" value="Unassembled WGS sequence"/>
</dbReference>
<gene>
    <name evidence="2" type="ORF">F5050DRAFT_173569</name>
</gene>
<organism evidence="2 3">
    <name type="scientific">Lentinula boryana</name>
    <dbReference type="NCBI Taxonomy" id="40481"/>
    <lineage>
        <taxon>Eukaryota</taxon>
        <taxon>Fungi</taxon>
        <taxon>Dikarya</taxon>
        <taxon>Basidiomycota</taxon>
        <taxon>Agaricomycotina</taxon>
        <taxon>Agaricomycetes</taxon>
        <taxon>Agaricomycetidae</taxon>
        <taxon>Agaricales</taxon>
        <taxon>Marasmiineae</taxon>
        <taxon>Omphalotaceae</taxon>
        <taxon>Lentinula</taxon>
    </lineage>
</organism>
<evidence type="ECO:0008006" key="4">
    <source>
        <dbReference type="Google" id="ProtNLM"/>
    </source>
</evidence>
<keyword evidence="1" id="KW-0732">Signal</keyword>
<feature type="chain" id="PRO_5045750179" description="Ectomycorrhiza-regulated small secreted protein" evidence="1">
    <location>
        <begin position="21"/>
        <end position="417"/>
    </location>
</feature>
<sequence>MHLTAGFLFLLYVFAQVVMGAPILFTRNLDNDFDSPVGGLTITDDDLDFSLLDFHPDFVSVGSPAGSWHSSNKELEHPFTTFPSEFFPSDRDFVSHNVDQISDMKEEALPPSGETDLVIRPRTDLDLVVHSRSVKSLEKAGKGMDDAGEVLGKVAKAADAIPEVGEILGPAVQVVSWCVKLIGKLLNGIAEAERAAAHARGEFTQKVTDETLKEHPGWLVVTVHPKHTIYFQGQENIDWAHKTTHITTKVGVFEFDVYSARAGIFINDGDGGFQNWAYSAAADKLQAYGNQGHRLVYEGGAPPSGKPKSGSCGLHLYQYQKNEKSSNPTNHYTLVVIIKDAAGSVVGFEGNGDASKPVLVHSQLPQTLKITAGPLDKSPLTFAYQKDTWQSDDKERCKVGSYSSGSRQMDCSFQCTF</sequence>
<dbReference type="EMBL" id="MU790626">
    <property type="protein sequence ID" value="KAJ3996109.1"/>
    <property type="molecule type" value="Genomic_DNA"/>
</dbReference>
<evidence type="ECO:0000256" key="1">
    <source>
        <dbReference type="SAM" id="SignalP"/>
    </source>
</evidence>
<protein>
    <recommendedName>
        <fullName evidence="4">Ectomycorrhiza-regulated small secreted protein</fullName>
    </recommendedName>
</protein>
<evidence type="ECO:0000313" key="2">
    <source>
        <dbReference type="EMBL" id="KAJ3996109.1"/>
    </source>
</evidence>
<evidence type="ECO:0000313" key="3">
    <source>
        <dbReference type="Proteomes" id="UP001163828"/>
    </source>
</evidence>
<proteinExistence type="predicted"/>
<comment type="caution">
    <text evidence="2">The sequence shown here is derived from an EMBL/GenBank/DDBJ whole genome shotgun (WGS) entry which is preliminary data.</text>
</comment>
<name>A0ABQ8QC34_9AGAR</name>
<feature type="signal peptide" evidence="1">
    <location>
        <begin position="1"/>
        <end position="20"/>
    </location>
</feature>